<comment type="caution">
    <text evidence="1">The sequence shown here is derived from an EMBL/GenBank/DDBJ whole genome shotgun (WGS) entry which is preliminary data.</text>
</comment>
<evidence type="ECO:0000313" key="2">
    <source>
        <dbReference type="Proteomes" id="UP001595755"/>
    </source>
</evidence>
<dbReference type="RefSeq" id="WP_378126771.1">
    <property type="nucleotide sequence ID" value="NZ_JBHSED010000017.1"/>
</dbReference>
<evidence type="ECO:0000313" key="1">
    <source>
        <dbReference type="EMBL" id="MFC4303984.1"/>
    </source>
</evidence>
<gene>
    <name evidence="1" type="ORF">ACFO1S_11095</name>
</gene>
<accession>A0ABV8SBU7</accession>
<evidence type="ECO:0008006" key="3">
    <source>
        <dbReference type="Google" id="ProtNLM"/>
    </source>
</evidence>
<keyword evidence="2" id="KW-1185">Reference proteome</keyword>
<organism evidence="1 2">
    <name type="scientific">Cohnella boryungensis</name>
    <dbReference type="NCBI Taxonomy" id="768479"/>
    <lineage>
        <taxon>Bacteria</taxon>
        <taxon>Bacillati</taxon>
        <taxon>Bacillota</taxon>
        <taxon>Bacilli</taxon>
        <taxon>Bacillales</taxon>
        <taxon>Paenibacillaceae</taxon>
        <taxon>Cohnella</taxon>
    </lineage>
</organism>
<reference evidence="2" key="1">
    <citation type="journal article" date="2019" name="Int. J. Syst. Evol. Microbiol.">
        <title>The Global Catalogue of Microorganisms (GCM) 10K type strain sequencing project: providing services to taxonomists for standard genome sequencing and annotation.</title>
        <authorList>
            <consortium name="The Broad Institute Genomics Platform"/>
            <consortium name="The Broad Institute Genome Sequencing Center for Infectious Disease"/>
            <person name="Wu L."/>
            <person name="Ma J."/>
        </authorList>
    </citation>
    <scope>NUCLEOTIDE SEQUENCE [LARGE SCALE GENOMIC DNA]</scope>
    <source>
        <strain evidence="2">CGMCC 4.1641</strain>
    </source>
</reference>
<dbReference type="EMBL" id="JBHSED010000017">
    <property type="protein sequence ID" value="MFC4303984.1"/>
    <property type="molecule type" value="Genomic_DNA"/>
</dbReference>
<proteinExistence type="predicted"/>
<name>A0ABV8SBU7_9BACL</name>
<sequence length="269" mass="28413">MQTNTKMITKRRLGIAGIAAAALLVLILGIVFLARGFGGGSDEEADMPRDYAYGTVVADNGMELHYLRAHPSNIGLAIVHNNVAAAPYYGINGGFFYQAALLSIAVVNDVPVNGQPGQYGSGAANAKYARGTLVWDGALGRFSVQVVRRATEIEVTDRSRFWAQGGISMSLDRGETWAEQAAAEAAPLADQDCLRSAAVYDGEGNLYLVVSATKGTLAAFREAIVGNIGDGKLVNGVFLDGDGSSQLRSREAKLSGDGRQVVQMITLLK</sequence>
<protein>
    <recommendedName>
        <fullName evidence="3">Phosphodiester glycosidase domain-containing protein</fullName>
    </recommendedName>
</protein>
<dbReference type="Proteomes" id="UP001595755">
    <property type="component" value="Unassembled WGS sequence"/>
</dbReference>